<feature type="compositionally biased region" description="Polar residues" evidence="1">
    <location>
        <begin position="415"/>
        <end position="437"/>
    </location>
</feature>
<accession>A0A0J9XJF5</accession>
<feature type="region of interest" description="Disordered" evidence="1">
    <location>
        <begin position="322"/>
        <end position="513"/>
    </location>
</feature>
<evidence type="ECO:0000313" key="2">
    <source>
        <dbReference type="EMBL" id="CDO57473.1"/>
    </source>
</evidence>
<dbReference type="OrthoDB" id="2587563at2759"/>
<dbReference type="Proteomes" id="UP000242525">
    <property type="component" value="Unassembled WGS sequence"/>
</dbReference>
<evidence type="ECO:0008006" key="4">
    <source>
        <dbReference type="Google" id="ProtNLM"/>
    </source>
</evidence>
<protein>
    <recommendedName>
        <fullName evidence="4">RNA polymerase II elongation factor ELL N-terminal domain-containing protein</fullName>
    </recommendedName>
</protein>
<name>A0A0J9XJF5_GEOCN</name>
<feature type="compositionally biased region" description="Low complexity" evidence="1">
    <location>
        <begin position="491"/>
        <end position="500"/>
    </location>
</feature>
<feature type="compositionally biased region" description="Low complexity" evidence="1">
    <location>
        <begin position="146"/>
        <end position="166"/>
    </location>
</feature>
<keyword evidence="3" id="KW-1185">Reference proteome</keyword>
<evidence type="ECO:0000256" key="1">
    <source>
        <dbReference type="SAM" id="MobiDB-lite"/>
    </source>
</evidence>
<proteinExistence type="predicted"/>
<feature type="region of interest" description="Disordered" evidence="1">
    <location>
        <begin position="130"/>
        <end position="166"/>
    </location>
</feature>
<feature type="compositionally biased region" description="Polar residues" evidence="1">
    <location>
        <begin position="130"/>
        <end position="140"/>
    </location>
</feature>
<feature type="compositionally biased region" description="Low complexity" evidence="1">
    <location>
        <begin position="390"/>
        <end position="405"/>
    </location>
</feature>
<feature type="compositionally biased region" description="Low complexity" evidence="1">
    <location>
        <begin position="438"/>
        <end position="447"/>
    </location>
</feature>
<dbReference type="AlphaFoldDB" id="A0A0J9XJF5"/>
<comment type="caution">
    <text evidence="2">The sequence shown here is derived from an EMBL/GenBank/DDBJ whole genome shotgun (WGS) entry which is preliminary data.</text>
</comment>
<feature type="compositionally biased region" description="Low complexity" evidence="1">
    <location>
        <begin position="372"/>
        <end position="383"/>
    </location>
</feature>
<organism evidence="2 3">
    <name type="scientific">Geotrichum candidum</name>
    <name type="common">Oospora lactis</name>
    <name type="synonym">Dipodascus geotrichum</name>
    <dbReference type="NCBI Taxonomy" id="1173061"/>
    <lineage>
        <taxon>Eukaryota</taxon>
        <taxon>Fungi</taxon>
        <taxon>Dikarya</taxon>
        <taxon>Ascomycota</taxon>
        <taxon>Saccharomycotina</taxon>
        <taxon>Dipodascomycetes</taxon>
        <taxon>Dipodascales</taxon>
        <taxon>Dipodascaceae</taxon>
        <taxon>Geotrichum</taxon>
    </lineage>
</organism>
<dbReference type="STRING" id="1173061.A0A0J9XJF5"/>
<evidence type="ECO:0000313" key="3">
    <source>
        <dbReference type="Proteomes" id="UP000242525"/>
    </source>
</evidence>
<dbReference type="EMBL" id="CCBN010000022">
    <property type="protein sequence ID" value="CDO57473.1"/>
    <property type="molecule type" value="Genomic_DNA"/>
</dbReference>
<gene>
    <name evidence="2" type="ORF">BN980_GECA22s00384g</name>
</gene>
<feature type="compositionally biased region" description="Low complexity" evidence="1">
    <location>
        <begin position="353"/>
        <end position="363"/>
    </location>
</feature>
<feature type="region of interest" description="Disordered" evidence="1">
    <location>
        <begin position="582"/>
        <end position="618"/>
    </location>
</feature>
<sequence length="618" mass="66187">MSASRLPSQATLLPASNPSNKPLAMYLKLPNDVLAALKNANESGIKISMGPKMTLNIGDVSYAMNATPTSSSTEIYKPTSPAVYTSCGKITHKATIQSSPASAASLLKQQSEELMREKQANRTTLIDITGQRSTNASPSSFPRPLPNLSKPKRLPLSSTKPLSSTSIHSLPNRAIHLLAVGPITPEAMAQKMKIPLSEVENLLKEYGTRANPDSEEPELYRLADNRYKDLRVWEWKYSPTLRTQVIAAATKAFDTLDIPKDHVYRRNLIDPKIKKAEADAAAAEKDAQRRAAAEIEAAEKAAAEKLAFEKITEQAKAAKQAASQVRRQVSNPTSMLQKVTKIGTTNGSKRRSPSVSSSDSAQSHLLTTSPKALSGTSASSATTIRKSPVISDGDSSPPTSGPITSKTRKRMHPSAGSTRGATPTGTPASRSSSFDTLQQQSPASPSTHSPPSPQASTTSSILNPKKRKLPASSMSDVTIRTAKRPATETGKTSASSLPSTLPSPPKAGTAGPDEDMFALAQMFREKYSVYEKLYRKISNSNNVVTASAAASYREAAGGDDRQSEKVRKLVSLHRELEQVKKRLWAMSPPGTASSTTASSRVAGTNGTLRKSLVKNKSR</sequence>
<reference evidence="2" key="1">
    <citation type="submission" date="2014-03" db="EMBL/GenBank/DDBJ databases">
        <authorList>
            <person name="Casaregola S."/>
        </authorList>
    </citation>
    <scope>NUCLEOTIDE SEQUENCE [LARGE SCALE GENOMIC DNA]</scope>
    <source>
        <strain evidence="2">CLIB 918</strain>
    </source>
</reference>
<feature type="compositionally biased region" description="Polar residues" evidence="1">
    <location>
        <begin position="323"/>
        <end position="347"/>
    </location>
</feature>